<dbReference type="PANTHER" id="PTHR43722">
    <property type="entry name" value="PROLINE IMINOPEPTIDASE"/>
    <property type="match status" value="1"/>
</dbReference>
<dbReference type="STRING" id="931626.Awo_c33440"/>
<reference evidence="12" key="1">
    <citation type="submission" date="2011-07" db="EMBL/GenBank/DDBJ databases">
        <title>Complete genome sequence of Acetobacterium woodii.</title>
        <authorList>
            <person name="Poehlein A."/>
            <person name="Schmidt S."/>
            <person name="Kaster A.-K."/>
            <person name="Goenrich M."/>
            <person name="Vollmers J."/>
            <person name="Thuermer A."/>
            <person name="Gottschalk G."/>
            <person name="Thauer R.K."/>
            <person name="Daniel R."/>
            <person name="Mueller V."/>
        </authorList>
    </citation>
    <scope>NUCLEOTIDE SEQUENCE [LARGE SCALE GENOMIC DNA]</scope>
    <source>
        <strain evidence="12">ATCC 29683 / DSM 1030 / JCM 2381 / KCTC 1655 / WB1</strain>
    </source>
</reference>
<dbReference type="Gene3D" id="3.40.50.1820">
    <property type="entry name" value="alpha/beta hydrolase"/>
    <property type="match status" value="1"/>
</dbReference>
<name>H6LKW3_ACEWD</name>
<keyword evidence="6" id="KW-0963">Cytoplasm</keyword>
<evidence type="ECO:0000256" key="7">
    <source>
        <dbReference type="ARBA" id="ARBA00022670"/>
    </source>
</evidence>
<protein>
    <recommendedName>
        <fullName evidence="4">prolyl aminopeptidase</fullName>
        <ecNumber evidence="4">3.4.11.5</ecNumber>
    </recommendedName>
    <alternativeName>
        <fullName evidence="9">Prolyl aminopeptidase</fullName>
    </alternativeName>
</protein>
<dbReference type="GO" id="GO:0005737">
    <property type="term" value="C:cytoplasm"/>
    <property type="evidence" value="ECO:0007669"/>
    <property type="project" value="UniProtKB-SubCell"/>
</dbReference>
<evidence type="ECO:0000256" key="8">
    <source>
        <dbReference type="ARBA" id="ARBA00022801"/>
    </source>
</evidence>
<evidence type="ECO:0000256" key="3">
    <source>
        <dbReference type="ARBA" id="ARBA00010088"/>
    </source>
</evidence>
<comment type="catalytic activity">
    <reaction evidence="1">
        <text>Release of N-terminal proline from a peptide.</text>
        <dbReference type="EC" id="3.4.11.5"/>
    </reaction>
</comment>
<comment type="subcellular location">
    <subcellularLocation>
        <location evidence="2">Cytoplasm</location>
    </subcellularLocation>
</comment>
<sequence length="326" mass="37589">MKKQITYIEEYVNINGIKQYFLHYPCNSEWVILFLHGGPGQSESLFQYAVRPAENFCSFVYYDQRGAGKTNLKNKSLSSEVTMASLLADLSETICYIKGKYHTEKIILLGHSWGSVLGTTYVKMHPHDVCGYIGMGQVISMFRGERLAYERLDEFIKTANIEKDINTYASFDGYPFYLTTINFTKEVLRFRRLQKKYGMVGITGSIGKQVKIILKSPVFRFSDIIPMLNFSALNKHLMDYLIEYDIYDDQVYEIPIFYLCGREDWQVPSTLAAEYFKQIQAPIKALFWIENAGHLTDIDNPSAYNEALKKIVEILKQGIKDESDCE</sequence>
<comment type="similarity">
    <text evidence="3">Belongs to the peptidase S33 family.</text>
</comment>
<evidence type="ECO:0000256" key="6">
    <source>
        <dbReference type="ARBA" id="ARBA00022490"/>
    </source>
</evidence>
<organism evidence="11 12">
    <name type="scientific">Acetobacterium woodii (strain ATCC 29683 / DSM 1030 / JCM 2381 / KCTC 1655 / WB1)</name>
    <dbReference type="NCBI Taxonomy" id="931626"/>
    <lineage>
        <taxon>Bacteria</taxon>
        <taxon>Bacillati</taxon>
        <taxon>Bacillota</taxon>
        <taxon>Clostridia</taxon>
        <taxon>Eubacteriales</taxon>
        <taxon>Eubacteriaceae</taxon>
        <taxon>Acetobacterium</taxon>
    </lineage>
</organism>
<dbReference type="PRINTS" id="PR00793">
    <property type="entry name" value="PROAMNOPTASE"/>
</dbReference>
<dbReference type="GO" id="GO:0004177">
    <property type="term" value="F:aminopeptidase activity"/>
    <property type="evidence" value="ECO:0007669"/>
    <property type="project" value="UniProtKB-KW"/>
</dbReference>
<dbReference type="HOGENOM" id="CLU_049285_1_1_9"/>
<evidence type="ECO:0000313" key="12">
    <source>
        <dbReference type="Proteomes" id="UP000007177"/>
    </source>
</evidence>
<evidence type="ECO:0000256" key="4">
    <source>
        <dbReference type="ARBA" id="ARBA00012568"/>
    </source>
</evidence>
<dbReference type="SUPFAM" id="SSF53474">
    <property type="entry name" value="alpha/beta-Hydrolases"/>
    <property type="match status" value="1"/>
</dbReference>
<dbReference type="InterPro" id="IPR002410">
    <property type="entry name" value="Peptidase_S33"/>
</dbReference>
<dbReference type="PANTHER" id="PTHR43722:SF1">
    <property type="entry name" value="PROLINE IMINOPEPTIDASE"/>
    <property type="match status" value="1"/>
</dbReference>
<evidence type="ECO:0000256" key="1">
    <source>
        <dbReference type="ARBA" id="ARBA00001585"/>
    </source>
</evidence>
<dbReference type="InterPro" id="IPR029058">
    <property type="entry name" value="AB_hydrolase_fold"/>
</dbReference>
<dbReference type="OrthoDB" id="53505at2"/>
<dbReference type="EMBL" id="CP002987">
    <property type="protein sequence ID" value="AFA50072.1"/>
    <property type="molecule type" value="Genomic_DNA"/>
</dbReference>
<evidence type="ECO:0000256" key="2">
    <source>
        <dbReference type="ARBA" id="ARBA00004496"/>
    </source>
</evidence>
<dbReference type="Proteomes" id="UP000007177">
    <property type="component" value="Chromosome"/>
</dbReference>
<proteinExistence type="inferred from homology"/>
<dbReference type="EC" id="3.4.11.5" evidence="4"/>
<keyword evidence="8 11" id="KW-0378">Hydrolase</keyword>
<dbReference type="AlphaFoldDB" id="H6LKW3"/>
<accession>H6LKW3</accession>
<dbReference type="GO" id="GO:0006508">
    <property type="term" value="P:proteolysis"/>
    <property type="evidence" value="ECO:0007669"/>
    <property type="project" value="UniProtKB-KW"/>
</dbReference>
<keyword evidence="5" id="KW-0031">Aminopeptidase</keyword>
<evidence type="ECO:0000256" key="5">
    <source>
        <dbReference type="ARBA" id="ARBA00022438"/>
    </source>
</evidence>
<keyword evidence="12" id="KW-1185">Reference proteome</keyword>
<evidence type="ECO:0000259" key="10">
    <source>
        <dbReference type="Pfam" id="PF00561"/>
    </source>
</evidence>
<feature type="domain" description="AB hydrolase-1" evidence="10">
    <location>
        <begin position="31"/>
        <end position="300"/>
    </location>
</feature>
<dbReference type="KEGG" id="awo:Awo_c33440"/>
<evidence type="ECO:0000256" key="9">
    <source>
        <dbReference type="ARBA" id="ARBA00029605"/>
    </source>
</evidence>
<keyword evidence="7" id="KW-0645">Protease</keyword>
<reference evidence="11 12" key="2">
    <citation type="journal article" date="2012" name="PLoS ONE">
        <title>An ancient pathway combining carbon dioxide fixation with the generation and utilization of a sodium ion gradient for ATP synthesis.</title>
        <authorList>
            <person name="Poehlein A."/>
            <person name="Schmidt S."/>
            <person name="Kaster A.K."/>
            <person name="Goenrich M."/>
            <person name="Vollmers J."/>
            <person name="Thurmer A."/>
            <person name="Bertsch J."/>
            <person name="Schuchmann K."/>
            <person name="Voigt B."/>
            <person name="Hecker M."/>
            <person name="Daniel R."/>
            <person name="Thauer R.K."/>
            <person name="Gottschalk G."/>
            <person name="Muller V."/>
        </authorList>
    </citation>
    <scope>NUCLEOTIDE SEQUENCE [LARGE SCALE GENOMIC DNA]</scope>
    <source>
        <strain evidence="12">ATCC 29683 / DSM 1030 / JCM 2381 / KCTC 1655 / WB1</strain>
    </source>
</reference>
<dbReference type="InterPro" id="IPR005944">
    <property type="entry name" value="Pro_iminopeptidase"/>
</dbReference>
<dbReference type="InterPro" id="IPR000073">
    <property type="entry name" value="AB_hydrolase_1"/>
</dbReference>
<dbReference type="Pfam" id="PF00561">
    <property type="entry name" value="Abhydrolase_1"/>
    <property type="match status" value="1"/>
</dbReference>
<dbReference type="eggNOG" id="COG2267">
    <property type="taxonomic scope" value="Bacteria"/>
</dbReference>
<dbReference type="RefSeq" id="WP_014357667.1">
    <property type="nucleotide sequence ID" value="NC_016894.1"/>
</dbReference>
<evidence type="ECO:0000313" key="11">
    <source>
        <dbReference type="EMBL" id="AFA50072.1"/>
    </source>
</evidence>
<gene>
    <name evidence="11" type="ordered locus">Awo_c33440</name>
</gene>